<keyword evidence="4 5" id="KW-0472">Membrane</keyword>
<organism evidence="6 7">
    <name type="scientific">Nannocystis bainbridge</name>
    <dbReference type="NCBI Taxonomy" id="2995303"/>
    <lineage>
        <taxon>Bacteria</taxon>
        <taxon>Pseudomonadati</taxon>
        <taxon>Myxococcota</taxon>
        <taxon>Polyangia</taxon>
        <taxon>Nannocystales</taxon>
        <taxon>Nannocystaceae</taxon>
        <taxon>Nannocystis</taxon>
    </lineage>
</organism>
<evidence type="ECO:0000256" key="1">
    <source>
        <dbReference type="ARBA" id="ARBA00004141"/>
    </source>
</evidence>
<feature type="transmembrane region" description="Helical" evidence="5">
    <location>
        <begin position="60"/>
        <end position="80"/>
    </location>
</feature>
<evidence type="ECO:0008006" key="8">
    <source>
        <dbReference type="Google" id="ProtNLM"/>
    </source>
</evidence>
<accession>A0ABT5E4W3</accession>
<name>A0ABT5E4W3_9BACT</name>
<comment type="subcellular location">
    <subcellularLocation>
        <location evidence="1">Membrane</location>
        <topology evidence="1">Multi-pass membrane protein</topology>
    </subcellularLocation>
</comment>
<sequence length="230" mass="24005">MSTSPFANLPRFRPASFWLLVAATATSGFVSDLPLADRLLLGASFVADPAPWQPLTAPFLFPNGQLAGLIGTGLLQWFVGSRVEARLGPARYLGLVLGGAVLGYLALGLVGLAVPAALAVPHGGTIPIDIAAVVAFGVLFARDPLALFGLLPITARSFASVAVALLLLGPLLRGGWPDIVPGLVAAGIALGVTRRWQKQPASGKVGPRKASKSKRPRHLRIVDGREQYLN</sequence>
<evidence type="ECO:0000313" key="6">
    <source>
        <dbReference type="EMBL" id="MDC0720765.1"/>
    </source>
</evidence>
<keyword evidence="2 5" id="KW-0812">Transmembrane</keyword>
<dbReference type="SUPFAM" id="SSF144091">
    <property type="entry name" value="Rhomboid-like"/>
    <property type="match status" value="1"/>
</dbReference>
<evidence type="ECO:0000313" key="7">
    <source>
        <dbReference type="Proteomes" id="UP001221686"/>
    </source>
</evidence>
<dbReference type="Gene3D" id="1.20.1540.10">
    <property type="entry name" value="Rhomboid-like"/>
    <property type="match status" value="1"/>
</dbReference>
<evidence type="ECO:0000256" key="4">
    <source>
        <dbReference type="ARBA" id="ARBA00023136"/>
    </source>
</evidence>
<protein>
    <recommendedName>
        <fullName evidence="8">Peptidase S54 rhomboid domain-containing protein</fullName>
    </recommendedName>
</protein>
<feature type="transmembrane region" description="Helical" evidence="5">
    <location>
        <begin position="124"/>
        <end position="141"/>
    </location>
</feature>
<dbReference type="EMBL" id="JAQNDL010000003">
    <property type="protein sequence ID" value="MDC0720765.1"/>
    <property type="molecule type" value="Genomic_DNA"/>
</dbReference>
<feature type="transmembrane region" description="Helical" evidence="5">
    <location>
        <begin position="148"/>
        <end position="168"/>
    </location>
</feature>
<gene>
    <name evidence="6" type="ORF">POL25_27930</name>
</gene>
<keyword evidence="3 5" id="KW-1133">Transmembrane helix</keyword>
<evidence type="ECO:0000256" key="5">
    <source>
        <dbReference type="SAM" id="Phobius"/>
    </source>
</evidence>
<evidence type="ECO:0000256" key="3">
    <source>
        <dbReference type="ARBA" id="ARBA00022989"/>
    </source>
</evidence>
<dbReference type="RefSeq" id="WP_272089274.1">
    <property type="nucleotide sequence ID" value="NZ_JAQNDL010000003.1"/>
</dbReference>
<dbReference type="Proteomes" id="UP001221686">
    <property type="component" value="Unassembled WGS sequence"/>
</dbReference>
<reference evidence="6 7" key="1">
    <citation type="submission" date="2022-11" db="EMBL/GenBank/DDBJ databases">
        <title>Minimal conservation of predation-associated metabolite biosynthetic gene clusters underscores biosynthetic potential of Myxococcota including descriptions for ten novel species: Archangium lansinium sp. nov., Myxococcus landrumus sp. nov., Nannocystis bai.</title>
        <authorList>
            <person name="Ahearne A."/>
            <person name="Stevens C."/>
            <person name="Dowd S."/>
        </authorList>
    </citation>
    <scope>NUCLEOTIDE SEQUENCE [LARGE SCALE GENOMIC DNA]</scope>
    <source>
        <strain evidence="6 7">BB15-2</strain>
    </source>
</reference>
<evidence type="ECO:0000256" key="2">
    <source>
        <dbReference type="ARBA" id="ARBA00022692"/>
    </source>
</evidence>
<feature type="transmembrane region" description="Helical" evidence="5">
    <location>
        <begin position="174"/>
        <end position="192"/>
    </location>
</feature>
<keyword evidence="7" id="KW-1185">Reference proteome</keyword>
<proteinExistence type="predicted"/>
<feature type="transmembrane region" description="Helical" evidence="5">
    <location>
        <begin position="92"/>
        <end position="118"/>
    </location>
</feature>
<comment type="caution">
    <text evidence="6">The sequence shown here is derived from an EMBL/GenBank/DDBJ whole genome shotgun (WGS) entry which is preliminary data.</text>
</comment>
<dbReference type="InterPro" id="IPR035952">
    <property type="entry name" value="Rhomboid-like_sf"/>
</dbReference>